<proteinExistence type="predicted"/>
<sequence length="289" mass="32795">MNDSTNYPTPVDLTTPHARSRRDALAARVDVLDKVGALRALPDDMHVTTDMVAAFYGVPVKTIQTVVLRNQEEIAGDGYRVSTRSAFEATFNMKAPSSASRIALFPRRAVLRVGMLLRDSAVARRVRDMLLDVEAQSRPAELSEDEIVLRALEIQQGKIRALTAENQALTEKVAEDAPKVHYVELYVADSDLLKFRTVAAANDVGEDWMRDLLLEKNWIYVETERRWSNTKNCMEIRRRYSAYSHKRQYFRPVEVHEAPRFKGEVMHTLKITPAGAEAIARLIERERAA</sequence>
<evidence type="ECO:0000313" key="3">
    <source>
        <dbReference type="EMBL" id="VFA87875.1"/>
    </source>
</evidence>
<feature type="domain" description="Antirepressor protein C-terminal" evidence="1">
    <location>
        <begin position="171"/>
        <end position="284"/>
    </location>
</feature>
<evidence type="ECO:0000259" key="1">
    <source>
        <dbReference type="Pfam" id="PF03374"/>
    </source>
</evidence>
<dbReference type="EMBL" id="CAACYE010000005">
    <property type="protein sequence ID" value="VFA81534.1"/>
    <property type="molecule type" value="Genomic_DNA"/>
</dbReference>
<protein>
    <submittedName>
        <fullName evidence="3">Uncharacterized phage-encoded protein</fullName>
    </submittedName>
</protein>
<organism evidence="3">
    <name type="scientific">Nocardia farcinica</name>
    <dbReference type="NCBI Taxonomy" id="37329"/>
    <lineage>
        <taxon>Bacteria</taxon>
        <taxon>Bacillati</taxon>
        <taxon>Actinomycetota</taxon>
        <taxon>Actinomycetes</taxon>
        <taxon>Mycobacteriales</taxon>
        <taxon>Nocardiaceae</taxon>
        <taxon>Nocardia</taxon>
    </lineage>
</organism>
<accession>A0A449H9T0</accession>
<evidence type="ECO:0000313" key="2">
    <source>
        <dbReference type="EMBL" id="VFA81534.1"/>
    </source>
</evidence>
<name>A0A449H9T0_NOCFR</name>
<dbReference type="InterPro" id="IPR005039">
    <property type="entry name" value="Ant_C"/>
</dbReference>
<dbReference type="AlphaFoldDB" id="A0A449H9T0"/>
<dbReference type="EMBL" id="CAACYE010000005">
    <property type="protein sequence ID" value="VFA87875.1"/>
    <property type="molecule type" value="Genomic_DNA"/>
</dbReference>
<gene>
    <name evidence="2" type="ORF">NCTC1935_00152</name>
    <name evidence="3" type="ORF">NCTC1935_05769</name>
</gene>
<dbReference type="GO" id="GO:0003677">
    <property type="term" value="F:DNA binding"/>
    <property type="evidence" value="ECO:0007669"/>
    <property type="project" value="InterPro"/>
</dbReference>
<dbReference type="Pfam" id="PF03374">
    <property type="entry name" value="ANT"/>
    <property type="match status" value="1"/>
</dbReference>
<reference evidence="3" key="1">
    <citation type="submission" date="2019-02" db="EMBL/GenBank/DDBJ databases">
        <authorList>
            <consortium name="Pathogen Informatics"/>
        </authorList>
    </citation>
    <scope>NUCLEOTIDE SEQUENCE</scope>
    <source>
        <strain evidence="3">3012STDY6733949</strain>
    </source>
</reference>